<evidence type="ECO:0000256" key="10">
    <source>
        <dbReference type="ARBA" id="ARBA00023304"/>
    </source>
</evidence>
<feature type="active site" description="Proton acceptor" evidence="15">
    <location>
        <position position="468"/>
    </location>
</feature>
<sequence length="552" mass="58318">MRSDIMKLGPTRAPQRSLLKASGLTDEEIERPLIGIVSAQNDIIPGHINLDKIVEAVKKGVLMSGGTPLVFPAIGVCDGIAMGHEGMKYSLVTRELIADSIECMAKAHAFDALVFVPNCDKIVPGMVMGALRVNIPSVVVSGGAMLGGKHKNKSISLTTMFEAVGAYENGTMDEKELCDLENCACPTCGSCSGMFTANSMNCLCEVLGIALPGNGTIPAVFSERIRLAKKAGMAVMEMLKKDIKPRDIINERSIQNALKADMALGCSTNSVLHITAIANEAKVEMNLDIINDLSAKTPDLCKLAPASDVQIEELYAAGGISAVLNELSKKNVLDLDCMTVTGKTVGENIKGAQVKDYEVIRPIDNPFSQTGGIAILRGNLAKDGAVVKRAAVLPEMLAHEGPAKVFNSEEEALEAIFGKKIVSGDVVVIRYEGPKGGPGMREMLQATAAVAGMGLDSSVALITDGRFSGATRGASIGHVSPEAADGGVIGLVENGDIISIDINNAKLELMVSEEVLEERRKKFKPLEPKVKEGYLARYAKLVSSAAEGAILK</sequence>
<dbReference type="EMBL" id="JABAGV010000177">
    <property type="protein sequence ID" value="MBC2478022.1"/>
    <property type="molecule type" value="Genomic_DNA"/>
</dbReference>
<dbReference type="EC" id="4.2.1.9" evidence="14 15"/>
<feature type="modified residue" description="N6-carboxylysine" evidence="15">
    <location>
        <position position="121"/>
    </location>
</feature>
<feature type="domain" description="Dihydroxy-acid/6-phosphogluconate dehydratase C-terminal" evidence="17">
    <location>
        <begin position="358"/>
        <end position="549"/>
    </location>
</feature>
<dbReference type="AlphaFoldDB" id="A0AAW3WH40"/>
<keyword evidence="5 15" id="KW-0479">Metal-binding</keyword>
<dbReference type="FunFam" id="3.50.30.80:FF:000001">
    <property type="entry name" value="Dihydroxy-acid dehydratase"/>
    <property type="match status" value="1"/>
</dbReference>
<dbReference type="RefSeq" id="WP_015390423.1">
    <property type="nucleotide sequence ID" value="NZ_JABAGV010000177.1"/>
</dbReference>
<dbReference type="PANTHER" id="PTHR43661">
    <property type="entry name" value="D-XYLONATE DEHYDRATASE"/>
    <property type="match status" value="1"/>
</dbReference>
<comment type="caution">
    <text evidence="15">Lacks conserved residue(s) required for the propagation of feature annotation.</text>
</comment>
<evidence type="ECO:0000256" key="5">
    <source>
        <dbReference type="ARBA" id="ARBA00022723"/>
    </source>
</evidence>
<keyword evidence="8 15" id="KW-0411">Iron-sulfur</keyword>
<evidence type="ECO:0000256" key="7">
    <source>
        <dbReference type="ARBA" id="ARBA00023004"/>
    </source>
</evidence>
<keyword evidence="9 15" id="KW-0456">Lyase</keyword>
<dbReference type="InterPro" id="IPR020558">
    <property type="entry name" value="DiOHA_6PGluconate_deHydtase_CS"/>
</dbReference>
<comment type="caution">
    <text evidence="18">The sequence shown here is derived from an EMBL/GenBank/DDBJ whole genome shotgun (WGS) entry which is preliminary data.</text>
</comment>
<feature type="binding site" evidence="15">
    <location>
        <position position="442"/>
    </location>
    <ligand>
        <name>Mg(2+)</name>
        <dbReference type="ChEBI" id="CHEBI:18420"/>
    </ligand>
</feature>
<dbReference type="Pfam" id="PF00920">
    <property type="entry name" value="ILVD_EDD_N"/>
    <property type="match status" value="1"/>
</dbReference>
<gene>
    <name evidence="15 18" type="primary">ilvD</name>
    <name evidence="18" type="ORF">HGI39_25790</name>
</gene>
<dbReference type="InterPro" id="IPR000581">
    <property type="entry name" value="ILV_EDD_N"/>
</dbReference>
<comment type="pathway">
    <text evidence="12 15">Amino-acid biosynthesis; L-valine biosynthesis; L-valine from pyruvate: step 3/4.</text>
</comment>
<evidence type="ECO:0000256" key="2">
    <source>
        <dbReference type="ARBA" id="ARBA00006486"/>
    </source>
</evidence>
<protein>
    <recommendedName>
        <fullName evidence="14 15">Dihydroxy-acid dehydratase</fullName>
        <shortName evidence="15">DAD</shortName>
        <ecNumber evidence="14 15">4.2.1.9</ecNumber>
    </recommendedName>
</protein>
<evidence type="ECO:0000256" key="3">
    <source>
        <dbReference type="ARBA" id="ARBA00022605"/>
    </source>
</evidence>
<feature type="binding site" evidence="15">
    <location>
        <position position="78"/>
    </location>
    <ligand>
        <name>Mg(2+)</name>
        <dbReference type="ChEBI" id="CHEBI:18420"/>
    </ligand>
</feature>
<dbReference type="Proteomes" id="UP001194098">
    <property type="component" value="Unassembled WGS sequence"/>
</dbReference>
<evidence type="ECO:0000256" key="11">
    <source>
        <dbReference type="ARBA" id="ARBA00029304"/>
    </source>
</evidence>
<evidence type="ECO:0000256" key="1">
    <source>
        <dbReference type="ARBA" id="ARBA00001946"/>
    </source>
</evidence>
<comment type="catalytic activity">
    <reaction evidence="11">
        <text>(2R)-2,3-dihydroxy-3-methylbutanoate = 3-methyl-2-oxobutanoate + H2O</text>
        <dbReference type="Rhea" id="RHEA:24809"/>
        <dbReference type="ChEBI" id="CHEBI:11851"/>
        <dbReference type="ChEBI" id="CHEBI:15377"/>
        <dbReference type="ChEBI" id="CHEBI:49072"/>
        <dbReference type="EC" id="4.2.1.9"/>
    </reaction>
    <physiologicalReaction direction="left-to-right" evidence="11">
        <dbReference type="Rhea" id="RHEA:24810"/>
    </physiologicalReaction>
</comment>
<feature type="binding site" description="via carbamate group" evidence="15">
    <location>
        <position position="121"/>
    </location>
    <ligand>
        <name>Mg(2+)</name>
        <dbReference type="ChEBI" id="CHEBI:18420"/>
    </ligand>
</feature>
<evidence type="ECO:0000256" key="9">
    <source>
        <dbReference type="ARBA" id="ARBA00023239"/>
    </source>
</evidence>
<dbReference type="Gene3D" id="3.50.30.80">
    <property type="entry name" value="IlvD/EDD C-terminal domain-like"/>
    <property type="match status" value="1"/>
</dbReference>
<reference evidence="18" key="2">
    <citation type="journal article" date="2022" name="Nat. Biotechnol.">
        <title>Carbon-negative production of acetone and isopropanol by gas fermentation at industrial pilot scale.</title>
        <authorList>
            <person name="Liew F.E."/>
            <person name="Nogle R."/>
            <person name="Abdalla T."/>
            <person name="Rasor B.J."/>
            <person name="Canter C."/>
            <person name="Jensen R.O."/>
            <person name="Wang L."/>
            <person name="Strutz J."/>
            <person name="Chirania P."/>
            <person name="De Tissera S."/>
            <person name="Mueller A.P."/>
            <person name="Ruan Z."/>
            <person name="Gao A."/>
            <person name="Tran L."/>
            <person name="Engle N.L."/>
            <person name="Bromley J.C."/>
            <person name="Daniell J."/>
            <person name="Conrado R."/>
            <person name="Tschaplinski T.J."/>
            <person name="Giannone R.J."/>
            <person name="Hettich R.L."/>
            <person name="Karim A.S."/>
            <person name="Simpson S.D."/>
            <person name="Brown S.D."/>
            <person name="Leang C."/>
            <person name="Jewett M.C."/>
            <person name="Kopke M."/>
        </authorList>
    </citation>
    <scope>NUCLEOTIDE SEQUENCE</scope>
    <source>
        <strain evidence="18">DJ015</strain>
    </source>
</reference>
<comment type="similarity">
    <text evidence="2 15">Belongs to the IlvD/Edd family.</text>
</comment>
<dbReference type="InterPro" id="IPR037237">
    <property type="entry name" value="IlvD/EDD_N"/>
</dbReference>
<evidence type="ECO:0000256" key="12">
    <source>
        <dbReference type="ARBA" id="ARBA00029436"/>
    </source>
</evidence>
<dbReference type="GO" id="GO:0000287">
    <property type="term" value="F:magnesium ion binding"/>
    <property type="evidence" value="ECO:0007669"/>
    <property type="project" value="UniProtKB-UniRule"/>
</dbReference>
<dbReference type="SUPFAM" id="SSF143975">
    <property type="entry name" value="IlvD/EDD N-terminal domain-like"/>
    <property type="match status" value="1"/>
</dbReference>
<dbReference type="InterPro" id="IPR042096">
    <property type="entry name" value="Dihydro-acid_dehy_C"/>
</dbReference>
<keyword evidence="4 15" id="KW-0001">2Fe-2S</keyword>
<dbReference type="PROSITE" id="PS00886">
    <property type="entry name" value="ILVD_EDD_1"/>
    <property type="match status" value="1"/>
</dbReference>
<feature type="binding site" evidence="15">
    <location>
        <position position="120"/>
    </location>
    <ligand>
        <name>Mg(2+)</name>
        <dbReference type="ChEBI" id="CHEBI:18420"/>
    </ligand>
</feature>
<dbReference type="Pfam" id="PF24877">
    <property type="entry name" value="ILV_EDD_C"/>
    <property type="match status" value="1"/>
</dbReference>
<comment type="cofactor">
    <cofactor evidence="1 15">
        <name>Mg(2+)</name>
        <dbReference type="ChEBI" id="CHEBI:18420"/>
    </cofactor>
</comment>
<reference evidence="18" key="1">
    <citation type="submission" date="2020-04" db="EMBL/GenBank/DDBJ databases">
        <authorList>
            <person name="Brown S."/>
        </authorList>
    </citation>
    <scope>NUCLEOTIDE SEQUENCE</scope>
    <source>
        <strain evidence="18">DJ015</strain>
    </source>
</reference>
<dbReference type="PROSITE" id="PS00887">
    <property type="entry name" value="ILVD_EDD_2"/>
    <property type="match status" value="1"/>
</dbReference>
<dbReference type="InterPro" id="IPR004404">
    <property type="entry name" value="DihydroxyA_deHydtase"/>
</dbReference>
<evidence type="ECO:0000256" key="8">
    <source>
        <dbReference type="ARBA" id="ARBA00023014"/>
    </source>
</evidence>
<evidence type="ECO:0000313" key="19">
    <source>
        <dbReference type="Proteomes" id="UP001194098"/>
    </source>
</evidence>
<dbReference type="InterPro" id="IPR056740">
    <property type="entry name" value="ILV_EDD_C"/>
</dbReference>
<accession>A0AAW3WH40</accession>
<evidence type="ECO:0000259" key="17">
    <source>
        <dbReference type="Pfam" id="PF24877"/>
    </source>
</evidence>
<comment type="pathway">
    <text evidence="13 15">Amino-acid biosynthesis; L-isoleucine biosynthesis; L-isoleucine from 2-oxobutanoate: step 3/4.</text>
</comment>
<evidence type="ECO:0000259" key="16">
    <source>
        <dbReference type="Pfam" id="PF00920"/>
    </source>
</evidence>
<evidence type="ECO:0000256" key="14">
    <source>
        <dbReference type="ARBA" id="ARBA00029490"/>
    </source>
</evidence>
<dbReference type="GO" id="GO:0004160">
    <property type="term" value="F:dihydroxy-acid dehydratase activity"/>
    <property type="evidence" value="ECO:0007669"/>
    <property type="project" value="UniProtKB-UniRule"/>
</dbReference>
<dbReference type="NCBIfam" id="TIGR00110">
    <property type="entry name" value="ilvD"/>
    <property type="match status" value="1"/>
</dbReference>
<proteinExistence type="inferred from homology"/>
<keyword evidence="7 15" id="KW-0408">Iron</keyword>
<comment type="cofactor">
    <cofactor evidence="15">
        <name>[2Fe-2S] cluster</name>
        <dbReference type="ChEBI" id="CHEBI:190135"/>
    </cofactor>
    <text evidence="15">Binds 1 [2Fe-2S] cluster per subunit. This cluster acts as a Lewis acid cofactor.</text>
</comment>
<evidence type="ECO:0000256" key="13">
    <source>
        <dbReference type="ARBA" id="ARBA00029437"/>
    </source>
</evidence>
<dbReference type="GO" id="GO:0051537">
    <property type="term" value="F:2 iron, 2 sulfur cluster binding"/>
    <property type="evidence" value="ECO:0007669"/>
    <property type="project" value="UniProtKB-UniRule"/>
</dbReference>
<feature type="domain" description="Dihydroxy-acid/6-phosphogluconate dehydratase N-terminal" evidence="16">
    <location>
        <begin position="31"/>
        <end position="348"/>
    </location>
</feature>
<dbReference type="GO" id="GO:0009097">
    <property type="term" value="P:isoleucine biosynthetic process"/>
    <property type="evidence" value="ECO:0007669"/>
    <property type="project" value="UniProtKB-UniRule"/>
</dbReference>
<dbReference type="GO" id="GO:0009099">
    <property type="term" value="P:L-valine biosynthetic process"/>
    <property type="evidence" value="ECO:0007669"/>
    <property type="project" value="UniProtKB-UniRule"/>
</dbReference>
<comment type="subunit">
    <text evidence="15">Homodimer.</text>
</comment>
<dbReference type="HAMAP" id="MF_00012">
    <property type="entry name" value="IlvD"/>
    <property type="match status" value="1"/>
</dbReference>
<keyword evidence="6 15" id="KW-0460">Magnesium</keyword>
<evidence type="ECO:0000256" key="4">
    <source>
        <dbReference type="ARBA" id="ARBA00022714"/>
    </source>
</evidence>
<dbReference type="SUPFAM" id="SSF52016">
    <property type="entry name" value="LeuD/IlvD-like"/>
    <property type="match status" value="1"/>
</dbReference>
<comment type="function">
    <text evidence="15">Functions in the biosynthesis of branched-chain amino acids. Catalyzes the dehydration of (2R,3R)-2,3-dihydroxy-3-methylpentanoate (2,3-dihydroxy-3-methylvalerate) into 2-oxo-3-methylpentanoate (2-oxo-3-methylvalerate) and of (2R)-2,3-dihydroxy-3-methylbutanoate (2,3-dihydroxyisovalerate) into 2-oxo-3-methylbutanoate (2-oxoisovalerate), the penultimate precursor to L-isoleucine and L-valine, respectively.</text>
</comment>
<dbReference type="GO" id="GO:0005829">
    <property type="term" value="C:cytosol"/>
    <property type="evidence" value="ECO:0007669"/>
    <property type="project" value="TreeGrafter"/>
</dbReference>
<comment type="catalytic activity">
    <reaction evidence="15">
        <text>(2R,3R)-2,3-dihydroxy-3-methylpentanoate = (S)-3-methyl-2-oxopentanoate + H2O</text>
        <dbReference type="Rhea" id="RHEA:27694"/>
        <dbReference type="ChEBI" id="CHEBI:15377"/>
        <dbReference type="ChEBI" id="CHEBI:35146"/>
        <dbReference type="ChEBI" id="CHEBI:49258"/>
        <dbReference type="EC" id="4.2.1.9"/>
    </reaction>
</comment>
<evidence type="ECO:0000256" key="15">
    <source>
        <dbReference type="HAMAP-Rule" id="MF_00012"/>
    </source>
</evidence>
<evidence type="ECO:0000313" key="18">
    <source>
        <dbReference type="EMBL" id="MBC2478022.1"/>
    </source>
</evidence>
<evidence type="ECO:0000256" key="6">
    <source>
        <dbReference type="ARBA" id="ARBA00022842"/>
    </source>
</evidence>
<dbReference type="NCBIfam" id="NF002068">
    <property type="entry name" value="PRK00911.1"/>
    <property type="match status" value="1"/>
</dbReference>
<keyword evidence="10 15" id="KW-0100">Branched-chain amino acid biosynthesis</keyword>
<organism evidence="18 19">
    <name type="scientific">Clostridium beijerinckii</name>
    <name type="common">Clostridium MP</name>
    <dbReference type="NCBI Taxonomy" id="1520"/>
    <lineage>
        <taxon>Bacteria</taxon>
        <taxon>Bacillati</taxon>
        <taxon>Bacillota</taxon>
        <taxon>Clostridia</taxon>
        <taxon>Eubacteriales</taxon>
        <taxon>Clostridiaceae</taxon>
        <taxon>Clostridium</taxon>
    </lineage>
</organism>
<dbReference type="PANTHER" id="PTHR43661:SF3">
    <property type="entry name" value="D-XYLONATE DEHYDRATASE YAGF-RELATED"/>
    <property type="match status" value="1"/>
</dbReference>
<name>A0AAW3WH40_CLOBE</name>
<keyword evidence="3 15" id="KW-0028">Amino-acid biosynthesis</keyword>